<dbReference type="GO" id="GO:0046872">
    <property type="term" value="F:metal ion binding"/>
    <property type="evidence" value="ECO:0007669"/>
    <property type="project" value="UniProtKB-KW"/>
</dbReference>
<dbReference type="PANTHER" id="PTHR24093">
    <property type="entry name" value="CATION TRANSPORTING ATPASE"/>
    <property type="match status" value="1"/>
</dbReference>
<dbReference type="Pfam" id="PF00689">
    <property type="entry name" value="Cation_ATPase_C"/>
    <property type="match status" value="1"/>
</dbReference>
<dbReference type="InterPro" id="IPR023214">
    <property type="entry name" value="HAD_sf"/>
</dbReference>
<dbReference type="GO" id="GO:0016887">
    <property type="term" value="F:ATP hydrolysis activity"/>
    <property type="evidence" value="ECO:0007669"/>
    <property type="project" value="InterPro"/>
</dbReference>
<dbReference type="NCBIfam" id="TIGR01494">
    <property type="entry name" value="ATPase_P-type"/>
    <property type="match status" value="1"/>
</dbReference>
<dbReference type="GO" id="GO:0012505">
    <property type="term" value="C:endomembrane system"/>
    <property type="evidence" value="ECO:0007669"/>
    <property type="project" value="UniProtKB-SubCell"/>
</dbReference>
<sequence length="412" mass="44758">MALTKLNKEGSHISSINCCIKGGRDVEVYGSPTEKAILHWGLKLGMNFEAIRSESSVIHLFPINSEKKRGGVALQLPDSGVHIHWKGAAEIVLALCTRYLDATDQLVAMDEDKERIFKKAIEDMAAGGLRCIAIAYRTYIMQNVPSSESELAQWAIPEDDLVLLAIVGIKDPCRPGVKDAVQQCQNAGVKVRMITGDNVQTAKTIAVECGILVSDADATVPNLIDGRAFRALSDLQREQIVERISVMARCSPNDKLLLVKALKKRGHVVAVASDGTNDAPALREADIGLAMGLSGTGVAKESSDIIILDDSFATVVKVVMWGRSVYANIGKINQFQRTSTVASIVILIILTFTSGSPLNSIQLLWVYIVMRIIGTLALATEPPTDQLMNSLPVSRSEPLTTNIIWRNVLIQF</sequence>
<dbReference type="PANTHER" id="PTHR24093:SF369">
    <property type="entry name" value="CALCIUM-TRANSPORTING ATPASE"/>
    <property type="match status" value="1"/>
</dbReference>
<dbReference type="GO" id="GO:0005388">
    <property type="term" value="F:P-type calcium transporter activity"/>
    <property type="evidence" value="ECO:0007669"/>
    <property type="project" value="TreeGrafter"/>
</dbReference>
<dbReference type="SUPFAM" id="SSF56784">
    <property type="entry name" value="HAD-like"/>
    <property type="match status" value="1"/>
</dbReference>
<comment type="subcellular location">
    <subcellularLocation>
        <location evidence="1">Endomembrane system</location>
        <topology evidence="1">Multi-pass membrane protein</topology>
    </subcellularLocation>
</comment>
<reference evidence="8 9" key="1">
    <citation type="journal article" date="2016" name="G3 (Bethesda)">
        <title>First Draft Assembly and Annotation of the Genome of a California Endemic Oak Quercus lobata Nee (Fagaceae).</title>
        <authorList>
            <person name="Sork V.L."/>
            <person name="Fitz-Gibbon S.T."/>
            <person name="Puiu D."/>
            <person name="Crepeau M."/>
            <person name="Gugger P.F."/>
            <person name="Sherman R."/>
            <person name="Stevens K."/>
            <person name="Langley C.H."/>
            <person name="Pellegrini M."/>
            <person name="Salzberg S.L."/>
        </authorList>
    </citation>
    <scope>NUCLEOTIDE SEQUENCE [LARGE SCALE GENOMIC DNA]</scope>
    <source>
        <strain evidence="8 9">cv. SW786</strain>
    </source>
</reference>
<dbReference type="InParanoid" id="A0A7N2L6E6"/>
<dbReference type="Gramene" id="QL03p031243:mrna">
    <property type="protein sequence ID" value="QL03p031243:mrna"/>
    <property type="gene ID" value="QL03p031243"/>
</dbReference>
<dbReference type="InterPro" id="IPR001757">
    <property type="entry name" value="P_typ_ATPase"/>
</dbReference>
<name>A0A7N2L6E6_QUELO</name>
<dbReference type="Gene3D" id="1.20.1110.10">
    <property type="entry name" value="Calcium-transporting ATPase, transmembrane domain"/>
    <property type="match status" value="1"/>
</dbReference>
<evidence type="ECO:0000256" key="4">
    <source>
        <dbReference type="ARBA" id="ARBA00022842"/>
    </source>
</evidence>
<evidence type="ECO:0000259" key="7">
    <source>
        <dbReference type="Pfam" id="PF00689"/>
    </source>
</evidence>
<dbReference type="Gene3D" id="3.40.50.1000">
    <property type="entry name" value="HAD superfamily/HAD-like"/>
    <property type="match status" value="1"/>
</dbReference>
<keyword evidence="4" id="KW-0460">Magnesium</keyword>
<keyword evidence="9" id="KW-1185">Reference proteome</keyword>
<evidence type="ECO:0000313" key="9">
    <source>
        <dbReference type="Proteomes" id="UP000594261"/>
    </source>
</evidence>
<dbReference type="GO" id="GO:0005886">
    <property type="term" value="C:plasma membrane"/>
    <property type="evidence" value="ECO:0007669"/>
    <property type="project" value="TreeGrafter"/>
</dbReference>
<dbReference type="Gene3D" id="3.40.1110.10">
    <property type="entry name" value="Calcium-transporting ATPase, cytoplasmic domain N"/>
    <property type="match status" value="1"/>
</dbReference>
<dbReference type="InterPro" id="IPR006068">
    <property type="entry name" value="ATPase_P-typ_cation-transptr_C"/>
</dbReference>
<dbReference type="Proteomes" id="UP000594261">
    <property type="component" value="Chromosome 3"/>
</dbReference>
<dbReference type="EnsemblPlants" id="QL03p031243:mrna">
    <property type="protein sequence ID" value="QL03p031243:mrna"/>
    <property type="gene ID" value="QL03p031243"/>
</dbReference>
<dbReference type="GO" id="GO:0005524">
    <property type="term" value="F:ATP binding"/>
    <property type="evidence" value="ECO:0007669"/>
    <property type="project" value="InterPro"/>
</dbReference>
<evidence type="ECO:0000256" key="2">
    <source>
        <dbReference type="ARBA" id="ARBA00022692"/>
    </source>
</evidence>
<dbReference type="FunFam" id="3.40.50.1000:FF:000193">
    <property type="entry name" value="Plasma membrane calcium-transporting ATPase 2"/>
    <property type="match status" value="1"/>
</dbReference>
<dbReference type="PRINTS" id="PR00119">
    <property type="entry name" value="CATATPASE"/>
</dbReference>
<proteinExistence type="predicted"/>
<protein>
    <recommendedName>
        <fullName evidence="7">Cation-transporting P-type ATPase C-terminal domain-containing protein</fullName>
    </recommendedName>
</protein>
<dbReference type="EMBL" id="LRBV02000003">
    <property type="status" value="NOT_ANNOTATED_CDS"/>
    <property type="molecule type" value="Genomic_DNA"/>
</dbReference>
<keyword evidence="5" id="KW-1133">Transmembrane helix</keyword>
<reference evidence="8" key="2">
    <citation type="submission" date="2021-01" db="UniProtKB">
        <authorList>
            <consortium name="EnsemblPlants"/>
        </authorList>
    </citation>
    <scope>IDENTIFICATION</scope>
</reference>
<dbReference type="AlphaFoldDB" id="A0A7N2L6E6"/>
<organism evidence="8 9">
    <name type="scientific">Quercus lobata</name>
    <name type="common">Valley oak</name>
    <dbReference type="NCBI Taxonomy" id="97700"/>
    <lineage>
        <taxon>Eukaryota</taxon>
        <taxon>Viridiplantae</taxon>
        <taxon>Streptophyta</taxon>
        <taxon>Embryophyta</taxon>
        <taxon>Tracheophyta</taxon>
        <taxon>Spermatophyta</taxon>
        <taxon>Magnoliopsida</taxon>
        <taxon>eudicotyledons</taxon>
        <taxon>Gunneridae</taxon>
        <taxon>Pentapetalae</taxon>
        <taxon>rosids</taxon>
        <taxon>fabids</taxon>
        <taxon>Fagales</taxon>
        <taxon>Fagaceae</taxon>
        <taxon>Quercus</taxon>
    </lineage>
</organism>
<dbReference type="OMA" id="THEDDYC"/>
<evidence type="ECO:0000313" key="8">
    <source>
        <dbReference type="EnsemblPlants" id="QL03p031243:mrna"/>
    </source>
</evidence>
<dbReference type="InterPro" id="IPR023299">
    <property type="entry name" value="ATPase_P-typ_cyto_dom_N"/>
</dbReference>
<keyword evidence="2" id="KW-0812">Transmembrane</keyword>
<evidence type="ECO:0000256" key="6">
    <source>
        <dbReference type="ARBA" id="ARBA00023136"/>
    </source>
</evidence>
<evidence type="ECO:0000256" key="3">
    <source>
        <dbReference type="ARBA" id="ARBA00022723"/>
    </source>
</evidence>
<keyword evidence="3" id="KW-0479">Metal-binding</keyword>
<dbReference type="Pfam" id="PF13246">
    <property type="entry name" value="Cation_ATPase"/>
    <property type="match status" value="1"/>
</dbReference>
<keyword evidence="6" id="KW-0472">Membrane</keyword>
<dbReference type="InterPro" id="IPR036412">
    <property type="entry name" value="HAD-like_sf"/>
</dbReference>
<feature type="domain" description="Cation-transporting P-type ATPase C-terminal" evidence="7">
    <location>
        <begin position="356"/>
        <end position="411"/>
    </location>
</feature>
<accession>A0A7N2L6E6</accession>
<evidence type="ECO:0000256" key="1">
    <source>
        <dbReference type="ARBA" id="ARBA00004127"/>
    </source>
</evidence>
<dbReference type="PRINTS" id="PR00120">
    <property type="entry name" value="HATPASE"/>
</dbReference>
<evidence type="ECO:0000256" key="5">
    <source>
        <dbReference type="ARBA" id="ARBA00022989"/>
    </source>
</evidence>